<dbReference type="RefSeq" id="WP_006906280.1">
    <property type="nucleotide sequence ID" value="NZ_GG665866.1"/>
</dbReference>
<dbReference type="InterPro" id="IPR036074">
    <property type="entry name" value="CbiD_sf"/>
</dbReference>
<accession>C4GBG9</accession>
<keyword evidence="4 5" id="KW-0949">S-adenosyl-L-methionine</keyword>
<gene>
    <name evidence="5 6" type="primary">cbiD</name>
    <name evidence="6" type="ORF">GCWU000342_01270</name>
</gene>
<dbReference type="PANTHER" id="PTHR35863">
    <property type="entry name" value="COBALT-PRECORRIN-5B C(1)-METHYLTRANSFERASE"/>
    <property type="match status" value="1"/>
</dbReference>
<dbReference type="GO" id="GO:0043780">
    <property type="term" value="F:cobalt-precorrin-5B C1-methyltransferase activity"/>
    <property type="evidence" value="ECO:0007669"/>
    <property type="project" value="RHEA"/>
</dbReference>
<dbReference type="EC" id="2.1.1.195" evidence="5"/>
<dbReference type="Gene3D" id="3.30.2110.10">
    <property type="entry name" value="CbiD-like"/>
    <property type="match status" value="1"/>
</dbReference>
<comment type="similarity">
    <text evidence="5">Belongs to the CbiD family.</text>
</comment>
<comment type="function">
    <text evidence="5">Catalyzes the methylation of C-1 in cobalt-precorrin-5B to form cobalt-precorrin-6A.</text>
</comment>
<keyword evidence="1 5" id="KW-0169">Cobalamin biosynthesis</keyword>
<dbReference type="UniPathway" id="UPA00148">
    <property type="reaction ID" value="UER00227"/>
</dbReference>
<evidence type="ECO:0000256" key="2">
    <source>
        <dbReference type="ARBA" id="ARBA00022603"/>
    </source>
</evidence>
<evidence type="ECO:0000256" key="3">
    <source>
        <dbReference type="ARBA" id="ARBA00022679"/>
    </source>
</evidence>
<protein>
    <recommendedName>
        <fullName evidence="5">Cobalt-precorrin-5B C(1)-methyltransferase</fullName>
        <ecNumber evidence="5">2.1.1.195</ecNumber>
    </recommendedName>
    <alternativeName>
        <fullName evidence="5">Cobalt-precorrin-6A synthase</fullName>
    </alternativeName>
</protein>
<dbReference type="Proteomes" id="UP000003494">
    <property type="component" value="Unassembled WGS sequence"/>
</dbReference>
<dbReference type="GO" id="GO:0032259">
    <property type="term" value="P:methylation"/>
    <property type="evidence" value="ECO:0007669"/>
    <property type="project" value="UniProtKB-KW"/>
</dbReference>
<dbReference type="InterPro" id="IPR002748">
    <property type="entry name" value="CbiD"/>
</dbReference>
<dbReference type="GO" id="GO:0019251">
    <property type="term" value="P:anaerobic cobalamin biosynthetic process"/>
    <property type="evidence" value="ECO:0007669"/>
    <property type="project" value="UniProtKB-UniRule"/>
</dbReference>
<comment type="catalytic activity">
    <reaction evidence="5">
        <text>Co-precorrin-5B + S-adenosyl-L-methionine = Co-precorrin-6A + S-adenosyl-L-homocysteine</text>
        <dbReference type="Rhea" id="RHEA:26285"/>
        <dbReference type="ChEBI" id="CHEBI:57856"/>
        <dbReference type="ChEBI" id="CHEBI:59789"/>
        <dbReference type="ChEBI" id="CHEBI:60063"/>
        <dbReference type="ChEBI" id="CHEBI:60064"/>
        <dbReference type="EC" id="2.1.1.195"/>
    </reaction>
</comment>
<dbReference type="PANTHER" id="PTHR35863:SF1">
    <property type="entry name" value="COBALT-PRECORRIN-5B C(1)-METHYLTRANSFERASE"/>
    <property type="match status" value="1"/>
</dbReference>
<sequence length="394" mass="42877">MRERLKSGFTTGSCAAACAYAACYTLLSGRRLKDLSIVTPAGREYRPKLTKVLVEKGAVTCFVRKESGDDPDATRDMPVGVRVSRRIPDQMLARPELFLTSHDLEGQALSHEVYIDGGKGVGRVTRAGLDQPVGAAAINRVPRHMIAREICRAADLLDEQGPFFAQVILPEGERIARSTFNPRLGIVGGLSVLGTTGIVEPMSEKALLDTIYVEMKQHAALGEKVICLTPGNYGRDFLRTSYGYDLDASVKISNYVGESVDMAVDLGFEKLLLTGHIGKLVKLAGGIMNTHSRMADCRLELMAAAGIRQGLEEKLLRELLNCVTTEAACELLQQEGKLPAVMNDLMERISYHLNRRADGKIQIEVMTYADAYGCLARTKGADALLKACRKKGGS</sequence>
<keyword evidence="3 5" id="KW-0808">Transferase</keyword>
<evidence type="ECO:0000256" key="4">
    <source>
        <dbReference type="ARBA" id="ARBA00022691"/>
    </source>
</evidence>
<evidence type="ECO:0000313" key="6">
    <source>
        <dbReference type="EMBL" id="EEP28462.1"/>
    </source>
</evidence>
<evidence type="ECO:0000313" key="7">
    <source>
        <dbReference type="Proteomes" id="UP000003494"/>
    </source>
</evidence>
<dbReference type="AlphaFoldDB" id="C4GBG9"/>
<dbReference type="SUPFAM" id="SSF111342">
    <property type="entry name" value="CbiD-like"/>
    <property type="match status" value="1"/>
</dbReference>
<organism evidence="6 7">
    <name type="scientific">Shuttleworthella satelles DSM 14600</name>
    <dbReference type="NCBI Taxonomy" id="626523"/>
    <lineage>
        <taxon>Bacteria</taxon>
        <taxon>Bacillati</taxon>
        <taxon>Bacillota</taxon>
        <taxon>Clostridia</taxon>
        <taxon>Lachnospirales</taxon>
        <taxon>Lachnospiraceae</taxon>
        <taxon>Shuttleworthella</taxon>
    </lineage>
</organism>
<comment type="caution">
    <text evidence="6">The sequence shown here is derived from an EMBL/GenBank/DDBJ whole genome shotgun (WGS) entry which is preliminary data.</text>
</comment>
<name>C4GBG9_9FIRM</name>
<comment type="pathway">
    <text evidence="5">Cofactor biosynthesis; adenosylcobalamin biosynthesis; cob(II)yrinate a,c-diamide from sirohydrochlorin (anaerobic route): step 6/10.</text>
</comment>
<evidence type="ECO:0000256" key="1">
    <source>
        <dbReference type="ARBA" id="ARBA00022573"/>
    </source>
</evidence>
<dbReference type="Pfam" id="PF01888">
    <property type="entry name" value="CbiD"/>
    <property type="match status" value="1"/>
</dbReference>
<dbReference type="STRING" id="626523.GCWU000342_01270"/>
<proteinExistence type="inferred from homology"/>
<keyword evidence="7" id="KW-1185">Reference proteome</keyword>
<dbReference type="NCBIfam" id="TIGR00312">
    <property type="entry name" value="cbiD"/>
    <property type="match status" value="1"/>
</dbReference>
<dbReference type="HAMAP" id="MF_00787">
    <property type="entry name" value="CbiD"/>
    <property type="match status" value="1"/>
</dbReference>
<reference evidence="6" key="1">
    <citation type="submission" date="2009-04" db="EMBL/GenBank/DDBJ databases">
        <authorList>
            <person name="Weinstock G."/>
            <person name="Sodergren E."/>
            <person name="Clifton S."/>
            <person name="Fulton L."/>
            <person name="Fulton B."/>
            <person name="Courtney L."/>
            <person name="Fronick C."/>
            <person name="Harrison M."/>
            <person name="Strong C."/>
            <person name="Farmer C."/>
            <person name="Delahaunty K."/>
            <person name="Markovic C."/>
            <person name="Hall O."/>
            <person name="Minx P."/>
            <person name="Tomlinson C."/>
            <person name="Mitreva M."/>
            <person name="Nelson J."/>
            <person name="Hou S."/>
            <person name="Wollam A."/>
            <person name="Pepin K.H."/>
            <person name="Johnson M."/>
            <person name="Bhonagiri V."/>
            <person name="Nash W.E."/>
            <person name="Warren W."/>
            <person name="Chinwalla A."/>
            <person name="Mardis E.R."/>
            <person name="Wilson R.K."/>
        </authorList>
    </citation>
    <scope>NUCLEOTIDE SEQUENCE [LARGE SCALE GENOMIC DNA]</scope>
    <source>
        <strain evidence="6">DSM 14600</strain>
    </source>
</reference>
<keyword evidence="2 5" id="KW-0489">Methyltransferase</keyword>
<dbReference type="EMBL" id="ACIP02000002">
    <property type="protein sequence ID" value="EEP28462.1"/>
    <property type="molecule type" value="Genomic_DNA"/>
</dbReference>
<dbReference type="eggNOG" id="COG1903">
    <property type="taxonomic scope" value="Bacteria"/>
</dbReference>
<dbReference type="PIRSF" id="PIRSF026782">
    <property type="entry name" value="CbiD"/>
    <property type="match status" value="1"/>
</dbReference>
<evidence type="ECO:0000256" key="5">
    <source>
        <dbReference type="HAMAP-Rule" id="MF_00787"/>
    </source>
</evidence>
<dbReference type="HOGENOM" id="CLU_041273_1_0_9"/>